<reference evidence="9 10" key="1">
    <citation type="journal article" date="2016" name="Nat. Commun.">
        <title>Thousands of microbial genomes shed light on interconnected biogeochemical processes in an aquifer system.</title>
        <authorList>
            <person name="Anantharaman K."/>
            <person name="Brown C.T."/>
            <person name="Hug L.A."/>
            <person name="Sharon I."/>
            <person name="Castelle C.J."/>
            <person name="Probst A.J."/>
            <person name="Thomas B.C."/>
            <person name="Singh A."/>
            <person name="Wilkins M.J."/>
            <person name="Karaoz U."/>
            <person name="Brodie E.L."/>
            <person name="Williams K.H."/>
            <person name="Hubbard S.S."/>
            <person name="Banfield J.F."/>
        </authorList>
    </citation>
    <scope>NUCLEOTIDE SEQUENCE [LARGE SCALE GENOMIC DNA]</scope>
</reference>
<evidence type="ECO:0000256" key="5">
    <source>
        <dbReference type="ARBA" id="ARBA00022692"/>
    </source>
</evidence>
<keyword evidence="6 8" id="KW-1133">Transmembrane helix</keyword>
<dbReference type="EMBL" id="MFLY01000036">
    <property type="protein sequence ID" value="OGG72632.1"/>
    <property type="molecule type" value="Genomic_DNA"/>
</dbReference>
<organism evidence="9 10">
    <name type="scientific">Candidatus Kaiserbacteria bacterium RIFCSPLOWO2_01_FULL_53_17</name>
    <dbReference type="NCBI Taxonomy" id="1798511"/>
    <lineage>
        <taxon>Bacteria</taxon>
        <taxon>Candidatus Kaiseribacteriota</taxon>
    </lineage>
</organism>
<evidence type="ECO:0000313" key="9">
    <source>
        <dbReference type="EMBL" id="OGG72632.1"/>
    </source>
</evidence>
<keyword evidence="3" id="KW-0328">Glycosyltransferase</keyword>
<comment type="caution">
    <text evidence="9">The sequence shown here is derived from an EMBL/GenBank/DDBJ whole genome shotgun (WGS) entry which is preliminary data.</text>
</comment>
<name>A0A1F6EH53_9BACT</name>
<dbReference type="PANTHER" id="PTHR33908">
    <property type="entry name" value="MANNOSYLTRANSFERASE YKCB-RELATED"/>
    <property type="match status" value="1"/>
</dbReference>
<keyword evidence="7 8" id="KW-0472">Membrane</keyword>
<feature type="transmembrane region" description="Helical" evidence="8">
    <location>
        <begin position="351"/>
        <end position="371"/>
    </location>
</feature>
<feature type="transmembrane region" description="Helical" evidence="8">
    <location>
        <begin position="383"/>
        <end position="404"/>
    </location>
</feature>
<evidence type="ECO:0000256" key="2">
    <source>
        <dbReference type="ARBA" id="ARBA00022475"/>
    </source>
</evidence>
<dbReference type="PANTHER" id="PTHR33908:SF11">
    <property type="entry name" value="MEMBRANE PROTEIN"/>
    <property type="match status" value="1"/>
</dbReference>
<sequence length="433" mass="49831">MKSRAKDLWALVAVMTAALVNFVVFGLVHETGWKDAADYSAYAKNLILGNGYSLDGIAVSIYREPGTSFYLVPFYTMFGIETPFAIFAAQVTQALLLGLLGFIIYRMVRWYSEWWLALLAGIAVCGLPIYGYYTVEIGAEMLFTFFIGVIFFICARIMRDPEHAPWYWFFALGLASGYQSLVRFQFVLFLPFIIFCYVCYFLYIRTLPPHTIRNVVIALVIFAAIPLSFASYIYANTGVFAVTDGRQNEMLYYRAVRAELSYGEITQYLRDWLWRSVSGGVNTPFLVKNEFKALGAEYEKMATTPEAVARIRAENIATILSRPGHYLYGNVVEVIKLAYLEHDYSESWSRYFWPSLYVIMYSLFLFGMYQFFRTTGNWDVRALVVLALLFSFYNVFTLSFLSTVPRFNTPYLFLYILIGFVGVVLFRRKRGLL</sequence>
<evidence type="ECO:0000256" key="4">
    <source>
        <dbReference type="ARBA" id="ARBA00022679"/>
    </source>
</evidence>
<dbReference type="InterPro" id="IPR050297">
    <property type="entry name" value="LipidA_mod_glycosyltrf_83"/>
</dbReference>
<keyword evidence="5 8" id="KW-0812">Transmembrane</keyword>
<feature type="transmembrane region" description="Helical" evidence="8">
    <location>
        <begin position="410"/>
        <end position="426"/>
    </location>
</feature>
<evidence type="ECO:0000256" key="7">
    <source>
        <dbReference type="ARBA" id="ARBA00023136"/>
    </source>
</evidence>
<feature type="transmembrane region" description="Helical" evidence="8">
    <location>
        <begin position="7"/>
        <end position="28"/>
    </location>
</feature>
<evidence type="ECO:0000256" key="3">
    <source>
        <dbReference type="ARBA" id="ARBA00022676"/>
    </source>
</evidence>
<dbReference type="Proteomes" id="UP000177306">
    <property type="component" value="Unassembled WGS sequence"/>
</dbReference>
<dbReference type="GO" id="GO:0005886">
    <property type="term" value="C:plasma membrane"/>
    <property type="evidence" value="ECO:0007669"/>
    <property type="project" value="UniProtKB-SubCell"/>
</dbReference>
<evidence type="ECO:0000256" key="1">
    <source>
        <dbReference type="ARBA" id="ARBA00004651"/>
    </source>
</evidence>
<dbReference type="AlphaFoldDB" id="A0A1F6EH53"/>
<protein>
    <recommendedName>
        <fullName evidence="11">Glycosyltransferase RgtA/B/C/D-like domain-containing protein</fullName>
    </recommendedName>
</protein>
<evidence type="ECO:0000256" key="6">
    <source>
        <dbReference type="ARBA" id="ARBA00022989"/>
    </source>
</evidence>
<feature type="transmembrane region" description="Helical" evidence="8">
    <location>
        <begin position="215"/>
        <end position="235"/>
    </location>
</feature>
<dbReference type="GO" id="GO:0009103">
    <property type="term" value="P:lipopolysaccharide biosynthetic process"/>
    <property type="evidence" value="ECO:0007669"/>
    <property type="project" value="UniProtKB-ARBA"/>
</dbReference>
<proteinExistence type="predicted"/>
<evidence type="ECO:0008006" key="11">
    <source>
        <dbReference type="Google" id="ProtNLM"/>
    </source>
</evidence>
<comment type="subcellular location">
    <subcellularLocation>
        <location evidence="1">Cell membrane</location>
        <topology evidence="1">Multi-pass membrane protein</topology>
    </subcellularLocation>
</comment>
<dbReference type="GO" id="GO:0016763">
    <property type="term" value="F:pentosyltransferase activity"/>
    <property type="evidence" value="ECO:0007669"/>
    <property type="project" value="TreeGrafter"/>
</dbReference>
<keyword evidence="2" id="KW-1003">Cell membrane</keyword>
<evidence type="ECO:0000256" key="8">
    <source>
        <dbReference type="SAM" id="Phobius"/>
    </source>
</evidence>
<keyword evidence="4" id="KW-0808">Transferase</keyword>
<gene>
    <name evidence="9" type="ORF">A3A38_00115</name>
</gene>
<evidence type="ECO:0000313" key="10">
    <source>
        <dbReference type="Proteomes" id="UP000177306"/>
    </source>
</evidence>
<feature type="transmembrane region" description="Helical" evidence="8">
    <location>
        <begin position="84"/>
        <end position="105"/>
    </location>
</feature>
<feature type="transmembrane region" description="Helical" evidence="8">
    <location>
        <begin position="186"/>
        <end position="203"/>
    </location>
</feature>
<feature type="transmembrane region" description="Helical" evidence="8">
    <location>
        <begin position="114"/>
        <end position="133"/>
    </location>
</feature>
<feature type="transmembrane region" description="Helical" evidence="8">
    <location>
        <begin position="139"/>
        <end position="157"/>
    </location>
</feature>
<accession>A0A1F6EH53</accession>
<feature type="transmembrane region" description="Helical" evidence="8">
    <location>
        <begin position="164"/>
        <end position="180"/>
    </location>
</feature>